<evidence type="ECO:0000313" key="2">
    <source>
        <dbReference type="EMBL" id="BES80652.1"/>
    </source>
</evidence>
<feature type="domain" description="SpoVT-AbrB" evidence="1">
    <location>
        <begin position="21"/>
        <end position="54"/>
    </location>
</feature>
<dbReference type="EMBL" id="AP028907">
    <property type="protein sequence ID" value="BES80652.1"/>
    <property type="molecule type" value="Genomic_DNA"/>
</dbReference>
<organism evidence="2 3">
    <name type="scientific">Pyrodictium abyssi</name>
    <dbReference type="NCBI Taxonomy" id="54256"/>
    <lineage>
        <taxon>Archaea</taxon>
        <taxon>Thermoproteota</taxon>
        <taxon>Thermoprotei</taxon>
        <taxon>Desulfurococcales</taxon>
        <taxon>Pyrodictiaceae</taxon>
        <taxon>Pyrodictium</taxon>
    </lineage>
</organism>
<reference evidence="2 3" key="1">
    <citation type="submission" date="2023-09" db="EMBL/GenBank/DDBJ databases">
        <title>Pyrofollis japonicus gen. nov. sp. nov., a novel member of the family Pyrodictiaceae isolated from the Iheya North hydrothermal field.</title>
        <authorList>
            <person name="Miyazaki U."/>
            <person name="Sanari M."/>
            <person name="Tame A."/>
            <person name="Kitajima M."/>
            <person name="Okamoto A."/>
            <person name="Sawayama S."/>
            <person name="Miyazaki J."/>
            <person name="Takai K."/>
            <person name="Nakagawa S."/>
        </authorList>
    </citation>
    <scope>NUCLEOTIDE SEQUENCE [LARGE SCALE GENOMIC DNA]</scope>
    <source>
        <strain evidence="2 3">AV2</strain>
    </source>
</reference>
<name>A0ABM8ISW7_9CREN</name>
<dbReference type="Pfam" id="PF04014">
    <property type="entry name" value="MazE_antitoxin"/>
    <property type="match status" value="1"/>
</dbReference>
<protein>
    <recommendedName>
        <fullName evidence="1">SpoVT-AbrB domain-containing protein</fullName>
    </recommendedName>
</protein>
<evidence type="ECO:0000313" key="3">
    <source>
        <dbReference type="Proteomes" id="UP001341135"/>
    </source>
</evidence>
<dbReference type="RefSeq" id="WP_420917883.1">
    <property type="nucleotide sequence ID" value="NZ_AP028907.1"/>
</dbReference>
<accession>A0ABM8ISW7</accession>
<dbReference type="SUPFAM" id="SSF89447">
    <property type="entry name" value="AbrB/MazE/MraZ-like"/>
    <property type="match status" value="1"/>
</dbReference>
<keyword evidence="3" id="KW-1185">Reference proteome</keyword>
<sequence>MQPRLVRVQAKKTPHGEVLFIHLPKEFVERTKLSKGDYLIWEIDGRGRLCLRKLR</sequence>
<proteinExistence type="predicted"/>
<dbReference type="InterPro" id="IPR007159">
    <property type="entry name" value="SpoVT-AbrB_dom"/>
</dbReference>
<dbReference type="GeneID" id="99869664"/>
<gene>
    <name evidence="2" type="ORF">PABY_02190</name>
</gene>
<dbReference type="Proteomes" id="UP001341135">
    <property type="component" value="Chromosome"/>
</dbReference>
<dbReference type="InterPro" id="IPR037914">
    <property type="entry name" value="SpoVT-AbrB_sf"/>
</dbReference>
<evidence type="ECO:0000259" key="1">
    <source>
        <dbReference type="Pfam" id="PF04014"/>
    </source>
</evidence>